<dbReference type="InterPro" id="IPR005543">
    <property type="entry name" value="PASTA_dom"/>
</dbReference>
<gene>
    <name evidence="3" type="ORF">EAO74_34960</name>
</gene>
<protein>
    <recommendedName>
        <fullName evidence="2">PASTA domain-containing protein</fullName>
    </recommendedName>
</protein>
<name>A0A652KQH4_9ACTN</name>
<evidence type="ECO:0000256" key="1">
    <source>
        <dbReference type="SAM" id="MobiDB-lite"/>
    </source>
</evidence>
<accession>A0A652KQH4</accession>
<proteinExistence type="predicted"/>
<sequence>MPHRYGHASTNRSWGDNLKNRTITAALACAAAVSLVSCDPAATDPKPAAPAASEPTPAMPTATPYEETEPAESKAVLDFVGMGLQSAQDKAQAEGFYLLKSHDSAGRDRLQALDRNWKVCSQSVEAGRTVPTDTELDFGAVKLEETCPAADAKAPAPAAGKMPDLVGKSVKAARGALDSGTSVTTTDAAEGRMVLLESNWQVCTQSPAPGAELTGQPVEFTAVKFEESCP</sequence>
<dbReference type="Gene3D" id="3.30.10.20">
    <property type="match status" value="2"/>
</dbReference>
<organism evidence="3">
    <name type="scientific">Streptomyces sp. gb1(2016)</name>
    <dbReference type="NCBI Taxonomy" id="1828321"/>
    <lineage>
        <taxon>Bacteria</taxon>
        <taxon>Bacillati</taxon>
        <taxon>Actinomycetota</taxon>
        <taxon>Actinomycetes</taxon>
        <taxon>Kitasatosporales</taxon>
        <taxon>Streptomycetaceae</taxon>
        <taxon>Streptomyces</taxon>
    </lineage>
</organism>
<comment type="caution">
    <text evidence="3">The sequence shown here is derived from an EMBL/GenBank/DDBJ whole genome shotgun (WGS) entry which is preliminary data.</text>
</comment>
<feature type="region of interest" description="Disordered" evidence="1">
    <location>
        <begin position="42"/>
        <end position="67"/>
    </location>
</feature>
<dbReference type="CDD" id="cd06577">
    <property type="entry name" value="PASTA_pknB"/>
    <property type="match status" value="1"/>
</dbReference>
<dbReference type="EMBL" id="RDBM01000037">
    <property type="protein sequence ID" value="TXS25953.1"/>
    <property type="molecule type" value="Genomic_DNA"/>
</dbReference>
<evidence type="ECO:0000313" key="3">
    <source>
        <dbReference type="EMBL" id="TXS25953.1"/>
    </source>
</evidence>
<dbReference type="Pfam" id="PF03793">
    <property type="entry name" value="PASTA"/>
    <property type="match status" value="1"/>
</dbReference>
<dbReference type="AlphaFoldDB" id="A0A652KQH4"/>
<reference evidence="3" key="1">
    <citation type="submission" date="2018-10" db="EMBL/GenBank/DDBJ databases">
        <authorList>
            <person name="Hariharan J."/>
            <person name="Choudoir M.J."/>
            <person name="Diebold P."/>
            <person name="Panke-Buisse K."/>
            <person name="Campbell A.N."/>
            <person name="Buckley D.H."/>
        </authorList>
    </citation>
    <scope>NUCLEOTIDE SEQUENCE</scope>
    <source>
        <strain evidence="3">Gb1</strain>
    </source>
</reference>
<evidence type="ECO:0000259" key="2">
    <source>
        <dbReference type="Pfam" id="PF03793"/>
    </source>
</evidence>
<feature type="domain" description="PASTA" evidence="2">
    <location>
        <begin position="161"/>
        <end position="221"/>
    </location>
</feature>
<feature type="compositionally biased region" description="Low complexity" evidence="1">
    <location>
        <begin position="42"/>
        <end position="65"/>
    </location>
</feature>